<reference evidence="1" key="1">
    <citation type="submission" date="2019-12" db="EMBL/GenBank/DDBJ databases">
        <title>Comparative genomics gives insights into the taxonomy of the Azoarcus-Aromatoleum group and reveals separate origins of nif in the plant-associated Azoarcus and non-plant-associated Aromatoleum sub-groups.</title>
        <authorList>
            <person name="Lafos M."/>
            <person name="Maluk M."/>
            <person name="Batista M."/>
            <person name="Junghare M."/>
            <person name="Carmona M."/>
            <person name="Faoro H."/>
            <person name="Cruz L.M."/>
            <person name="Battistoni F."/>
            <person name="De Souza E."/>
            <person name="Pedrosa F."/>
            <person name="Chen W.-M."/>
            <person name="Poole P.S."/>
            <person name="Dixon R.A."/>
            <person name="James E.K."/>
        </authorList>
    </citation>
    <scope>NUCLEOTIDE SEQUENCE</scope>
    <source>
        <strain evidence="1">LuFRes1</strain>
    </source>
</reference>
<gene>
    <name evidence="1" type="ORF">GO606_15715</name>
</gene>
<dbReference type="Proteomes" id="UP000615989">
    <property type="component" value="Unassembled WGS sequence"/>
</dbReference>
<protein>
    <submittedName>
        <fullName evidence="1">Uncharacterized protein</fullName>
    </submittedName>
</protein>
<organism evidence="1 2">
    <name type="scientific">Aromatoleum anaerobium</name>
    <dbReference type="NCBI Taxonomy" id="182180"/>
    <lineage>
        <taxon>Bacteria</taxon>
        <taxon>Pseudomonadati</taxon>
        <taxon>Pseudomonadota</taxon>
        <taxon>Betaproteobacteria</taxon>
        <taxon>Rhodocyclales</taxon>
        <taxon>Rhodocyclaceae</taxon>
        <taxon>Aromatoleum</taxon>
    </lineage>
</organism>
<dbReference type="RefSeq" id="WP_169119464.1">
    <property type="nucleotide sequence ID" value="NZ_WTVG02000036.1"/>
</dbReference>
<accession>A0ABX1PPB4</accession>
<evidence type="ECO:0000313" key="1">
    <source>
        <dbReference type="EMBL" id="NMG26134.1"/>
    </source>
</evidence>
<evidence type="ECO:0000313" key="2">
    <source>
        <dbReference type="Proteomes" id="UP000615989"/>
    </source>
</evidence>
<name>A0ABX1PPB4_9RHOO</name>
<proteinExistence type="predicted"/>
<keyword evidence="2" id="KW-1185">Reference proteome</keyword>
<sequence length="91" mass="10334">MEDPDQDEAEMHTAALAAVNNRRVDVKRKRRALYRLQAPMQTPGACRLTASPHPHHETVSHDMKSQSRFSARIRRVFRGPHNTGSSRDAAF</sequence>
<dbReference type="EMBL" id="WTVG01000055">
    <property type="protein sequence ID" value="NMG26134.1"/>
    <property type="molecule type" value="Genomic_DNA"/>
</dbReference>
<comment type="caution">
    <text evidence="1">The sequence shown here is derived from an EMBL/GenBank/DDBJ whole genome shotgun (WGS) entry which is preliminary data.</text>
</comment>